<protein>
    <submittedName>
        <fullName evidence="1">Uncharacterized protein</fullName>
    </submittedName>
</protein>
<accession>A0A7X0HTE1</accession>
<gene>
    <name evidence="1" type="ORF">HNR53_002018</name>
</gene>
<keyword evidence="2" id="KW-1185">Reference proteome</keyword>
<dbReference type="EMBL" id="JACHGK010000005">
    <property type="protein sequence ID" value="MBB6445400.1"/>
    <property type="molecule type" value="Genomic_DNA"/>
</dbReference>
<comment type="caution">
    <text evidence="1">The sequence shown here is derived from an EMBL/GenBank/DDBJ whole genome shotgun (WGS) entry which is preliminary data.</text>
</comment>
<reference evidence="1 2" key="1">
    <citation type="submission" date="2020-08" db="EMBL/GenBank/DDBJ databases">
        <title>Genomic Encyclopedia of Type Strains, Phase IV (KMG-IV): sequencing the most valuable type-strain genomes for metagenomic binning, comparative biology and taxonomic classification.</title>
        <authorList>
            <person name="Goeker M."/>
        </authorList>
    </citation>
    <scope>NUCLEOTIDE SEQUENCE [LARGE SCALE GENOMIC DNA]</scope>
    <source>
        <strain evidence="1 2">DSM 5391</strain>
    </source>
</reference>
<proteinExistence type="predicted"/>
<dbReference type="RefSeq" id="WP_184525379.1">
    <property type="nucleotide sequence ID" value="NZ_JACHGK010000005.1"/>
</dbReference>
<dbReference type="AlphaFoldDB" id="A0A7X0HTE1"/>
<dbReference type="Proteomes" id="UP000531594">
    <property type="component" value="Unassembled WGS sequence"/>
</dbReference>
<name>A0A7X0HTE1_9BACI</name>
<sequence length="52" mass="5872">MGILFTALLLFAIAAGIITLYEIAPGRIKREINELIEHIGAEYNERLSNREN</sequence>
<evidence type="ECO:0000313" key="1">
    <source>
        <dbReference type="EMBL" id="MBB6445400.1"/>
    </source>
</evidence>
<organism evidence="1 2">
    <name type="scientific">Bacillus benzoevorans</name>
    <dbReference type="NCBI Taxonomy" id="1456"/>
    <lineage>
        <taxon>Bacteria</taxon>
        <taxon>Bacillati</taxon>
        <taxon>Bacillota</taxon>
        <taxon>Bacilli</taxon>
        <taxon>Bacillales</taxon>
        <taxon>Bacillaceae</taxon>
        <taxon>Bacillus</taxon>
    </lineage>
</organism>
<evidence type="ECO:0000313" key="2">
    <source>
        <dbReference type="Proteomes" id="UP000531594"/>
    </source>
</evidence>